<organism evidence="1 2">
    <name type="scientific">Castilleja foliolosa</name>
    <dbReference type="NCBI Taxonomy" id="1961234"/>
    <lineage>
        <taxon>Eukaryota</taxon>
        <taxon>Viridiplantae</taxon>
        <taxon>Streptophyta</taxon>
        <taxon>Embryophyta</taxon>
        <taxon>Tracheophyta</taxon>
        <taxon>Spermatophyta</taxon>
        <taxon>Magnoliopsida</taxon>
        <taxon>eudicotyledons</taxon>
        <taxon>Gunneridae</taxon>
        <taxon>Pentapetalae</taxon>
        <taxon>asterids</taxon>
        <taxon>lamiids</taxon>
        <taxon>Lamiales</taxon>
        <taxon>Orobanchaceae</taxon>
        <taxon>Pedicularideae</taxon>
        <taxon>Castillejinae</taxon>
        <taxon>Castilleja</taxon>
    </lineage>
</organism>
<dbReference type="AlphaFoldDB" id="A0ABD3EMT0"/>
<protein>
    <submittedName>
        <fullName evidence="1">Uncharacterized protein</fullName>
    </submittedName>
</protein>
<accession>A0ABD3EMT0</accession>
<proteinExistence type="predicted"/>
<evidence type="ECO:0000313" key="2">
    <source>
        <dbReference type="Proteomes" id="UP001632038"/>
    </source>
</evidence>
<dbReference type="Proteomes" id="UP001632038">
    <property type="component" value="Unassembled WGS sequence"/>
</dbReference>
<comment type="caution">
    <text evidence="1">The sequence shown here is derived from an EMBL/GenBank/DDBJ whole genome shotgun (WGS) entry which is preliminary data.</text>
</comment>
<sequence>MNEVALNGRRRCGEGQQAGGNLVQGGIWTASRAMVLDGAATDSINRPIISI</sequence>
<reference evidence="2" key="1">
    <citation type="journal article" date="2024" name="IScience">
        <title>Strigolactones Initiate the Formation of Haustorium-like Structures in Castilleja.</title>
        <authorList>
            <person name="Buerger M."/>
            <person name="Peterson D."/>
            <person name="Chory J."/>
        </authorList>
    </citation>
    <scope>NUCLEOTIDE SEQUENCE [LARGE SCALE GENOMIC DNA]</scope>
</reference>
<keyword evidence="2" id="KW-1185">Reference proteome</keyword>
<evidence type="ECO:0000313" key="1">
    <source>
        <dbReference type="EMBL" id="KAL3654400.1"/>
    </source>
</evidence>
<dbReference type="EMBL" id="JAVIJP010000005">
    <property type="protein sequence ID" value="KAL3654400.1"/>
    <property type="molecule type" value="Genomic_DNA"/>
</dbReference>
<gene>
    <name evidence="1" type="ORF">CASFOL_004081</name>
</gene>
<name>A0ABD3EMT0_9LAMI</name>